<dbReference type="Proteomes" id="UP001419268">
    <property type="component" value="Unassembled WGS sequence"/>
</dbReference>
<evidence type="ECO:0000313" key="2">
    <source>
        <dbReference type="EMBL" id="KAK9081111.1"/>
    </source>
</evidence>
<evidence type="ECO:0000313" key="3">
    <source>
        <dbReference type="Proteomes" id="UP001419268"/>
    </source>
</evidence>
<evidence type="ECO:0000256" key="1">
    <source>
        <dbReference type="SAM" id="MobiDB-lite"/>
    </source>
</evidence>
<protein>
    <submittedName>
        <fullName evidence="2">Uncharacterized protein</fullName>
    </submittedName>
</protein>
<comment type="caution">
    <text evidence="2">The sequence shown here is derived from an EMBL/GenBank/DDBJ whole genome shotgun (WGS) entry which is preliminary data.</text>
</comment>
<proteinExistence type="predicted"/>
<dbReference type="EMBL" id="JBBNAG010000015">
    <property type="protein sequence ID" value="KAK9081111.1"/>
    <property type="molecule type" value="Genomic_DNA"/>
</dbReference>
<feature type="compositionally biased region" description="Polar residues" evidence="1">
    <location>
        <begin position="94"/>
        <end position="107"/>
    </location>
</feature>
<gene>
    <name evidence="2" type="ORF">Scep_031086</name>
</gene>
<accession>A0AAP0DU59</accession>
<dbReference type="AlphaFoldDB" id="A0AAP0DU59"/>
<keyword evidence="3" id="KW-1185">Reference proteome</keyword>
<sequence length="107" mass="11414">MAKSPNSGQSLVAVHSGTAPKHAVLFLGGNENLVSVPVMSDCSTAGDKPKPGPVTRRSSKLDGNKPFFQNLFLPRYSDYTASPQRLEKEKKKSQPGSTRGNRTGVTA</sequence>
<organism evidence="2 3">
    <name type="scientific">Stephania cephalantha</name>
    <dbReference type="NCBI Taxonomy" id="152367"/>
    <lineage>
        <taxon>Eukaryota</taxon>
        <taxon>Viridiplantae</taxon>
        <taxon>Streptophyta</taxon>
        <taxon>Embryophyta</taxon>
        <taxon>Tracheophyta</taxon>
        <taxon>Spermatophyta</taxon>
        <taxon>Magnoliopsida</taxon>
        <taxon>Ranunculales</taxon>
        <taxon>Menispermaceae</taxon>
        <taxon>Menispermoideae</taxon>
        <taxon>Cissampelideae</taxon>
        <taxon>Stephania</taxon>
    </lineage>
</organism>
<reference evidence="2 3" key="1">
    <citation type="submission" date="2024-01" db="EMBL/GenBank/DDBJ databases">
        <title>Genome assemblies of Stephania.</title>
        <authorList>
            <person name="Yang L."/>
        </authorList>
    </citation>
    <scope>NUCLEOTIDE SEQUENCE [LARGE SCALE GENOMIC DNA]</scope>
    <source>
        <strain evidence="2">JXDWG</strain>
        <tissue evidence="2">Leaf</tissue>
    </source>
</reference>
<name>A0AAP0DU59_9MAGN</name>
<feature type="region of interest" description="Disordered" evidence="1">
    <location>
        <begin position="39"/>
        <end position="107"/>
    </location>
</feature>